<keyword evidence="1" id="KW-1133">Transmembrane helix</keyword>
<evidence type="ECO:0000313" key="4">
    <source>
        <dbReference type="EMBL" id="SDH11808.1"/>
    </source>
</evidence>
<feature type="domain" description="Mammalian cell entry C-terminal" evidence="3">
    <location>
        <begin position="173"/>
        <end position="304"/>
    </location>
</feature>
<gene>
    <name evidence="4" type="ORF">SAMN05444695_101210</name>
</gene>
<dbReference type="NCBIfam" id="TIGR00996">
    <property type="entry name" value="Mtu_fam_mce"/>
    <property type="match status" value="1"/>
</dbReference>
<dbReference type="PANTHER" id="PTHR33371">
    <property type="entry name" value="INTERMEMBRANE PHOSPHOLIPID TRANSPORT SYSTEM BINDING PROTEIN MLAD-RELATED"/>
    <property type="match status" value="1"/>
</dbReference>
<dbReference type="InterPro" id="IPR024516">
    <property type="entry name" value="Mce_C"/>
</dbReference>
<evidence type="ECO:0000313" key="5">
    <source>
        <dbReference type="Proteomes" id="UP000183263"/>
    </source>
</evidence>
<accession>A0A1G7ZT03</accession>
<organism evidence="4 5">
    <name type="scientific">Rhodococcus triatomae</name>
    <dbReference type="NCBI Taxonomy" id="300028"/>
    <lineage>
        <taxon>Bacteria</taxon>
        <taxon>Bacillati</taxon>
        <taxon>Actinomycetota</taxon>
        <taxon>Actinomycetes</taxon>
        <taxon>Mycobacteriales</taxon>
        <taxon>Nocardiaceae</taxon>
        <taxon>Rhodococcus</taxon>
    </lineage>
</organism>
<dbReference type="InterPro" id="IPR005693">
    <property type="entry name" value="Mce"/>
</dbReference>
<evidence type="ECO:0000259" key="2">
    <source>
        <dbReference type="Pfam" id="PF02470"/>
    </source>
</evidence>
<dbReference type="InterPro" id="IPR003399">
    <property type="entry name" value="Mce/MlaD"/>
</dbReference>
<dbReference type="AlphaFoldDB" id="A0A1G7ZT03"/>
<name>A0A1G7ZT03_9NOCA</name>
<dbReference type="EMBL" id="FNDN01000001">
    <property type="protein sequence ID" value="SDH11808.1"/>
    <property type="molecule type" value="Genomic_DNA"/>
</dbReference>
<dbReference type="Proteomes" id="UP000183263">
    <property type="component" value="Unassembled WGS sequence"/>
</dbReference>
<sequence length="330" mass="35320">MNWLTVRHPVRAGVVCVVVAFGIVLAALAVPRATLVLRTHDYHATVANATGLQPGDTVNVAGVPSGTVSSLSVHGNTVDVTFRLARGVRLGDHSTADIKIVTLLGRRSLDVTPRGPGALEPGGHIPLARTTVPFTLDEISREGAATAEDVDLDRMRGMIDTLAEVTPRDPELVGDALTGISEVGAMITRNSERVQQVLDAARVTTRALADQQDVLVTLLGNADLVLATVNERRAVLTSLIADVEQLSTAARRFLVDNQVSNDAVLRQLHEVTATLRENETVLTDLLENFAPSVRYVTNATGNGNWLDLNSPSTLIGDNWLCKVQLVRGCR</sequence>
<dbReference type="PANTHER" id="PTHR33371:SF18">
    <property type="entry name" value="MCE-FAMILY PROTEIN MCE3C"/>
    <property type="match status" value="1"/>
</dbReference>
<reference evidence="4 5" key="1">
    <citation type="submission" date="2016-10" db="EMBL/GenBank/DDBJ databases">
        <authorList>
            <person name="de Groot N.N."/>
        </authorList>
    </citation>
    <scope>NUCLEOTIDE SEQUENCE [LARGE SCALE GENOMIC DNA]</scope>
    <source>
        <strain evidence="4 5">DSM 44892</strain>
    </source>
</reference>
<evidence type="ECO:0000256" key="1">
    <source>
        <dbReference type="SAM" id="Phobius"/>
    </source>
</evidence>
<keyword evidence="5" id="KW-1185">Reference proteome</keyword>
<feature type="domain" description="Mce/MlaD" evidence="2">
    <location>
        <begin position="39"/>
        <end position="113"/>
    </location>
</feature>
<keyword evidence="1" id="KW-0472">Membrane</keyword>
<dbReference type="Pfam" id="PF11887">
    <property type="entry name" value="Mce4_CUP1"/>
    <property type="match status" value="1"/>
</dbReference>
<dbReference type="GO" id="GO:0005576">
    <property type="term" value="C:extracellular region"/>
    <property type="evidence" value="ECO:0007669"/>
    <property type="project" value="TreeGrafter"/>
</dbReference>
<keyword evidence="1" id="KW-0812">Transmembrane</keyword>
<feature type="transmembrane region" description="Helical" evidence="1">
    <location>
        <begin position="12"/>
        <end position="30"/>
    </location>
</feature>
<dbReference type="InterPro" id="IPR052336">
    <property type="entry name" value="MlaD_Phospholipid_Transporter"/>
</dbReference>
<dbReference type="Pfam" id="PF02470">
    <property type="entry name" value="MlaD"/>
    <property type="match status" value="1"/>
</dbReference>
<evidence type="ECO:0000259" key="3">
    <source>
        <dbReference type="Pfam" id="PF11887"/>
    </source>
</evidence>
<dbReference type="RefSeq" id="WP_072738065.1">
    <property type="nucleotide sequence ID" value="NZ_CP048813.1"/>
</dbReference>
<protein>
    <submittedName>
        <fullName evidence="4">Phospholipid/cholesterol/gamma-HCH transport system substrate-binding protein</fullName>
    </submittedName>
</protein>
<proteinExistence type="predicted"/>